<organism evidence="1 2">
    <name type="scientific">Chryseobacterium oncorhynchi</name>
    <dbReference type="NCBI Taxonomy" id="741074"/>
    <lineage>
        <taxon>Bacteria</taxon>
        <taxon>Pseudomonadati</taxon>
        <taxon>Bacteroidota</taxon>
        <taxon>Flavobacteriia</taxon>
        <taxon>Flavobacteriales</taxon>
        <taxon>Weeksellaceae</taxon>
        <taxon>Chryseobacterium group</taxon>
        <taxon>Chryseobacterium</taxon>
    </lineage>
</organism>
<dbReference type="OrthoDB" id="1442704at2"/>
<dbReference type="EMBL" id="PPEI02000001">
    <property type="protein sequence ID" value="PWN67638.1"/>
    <property type="molecule type" value="Genomic_DNA"/>
</dbReference>
<reference evidence="1" key="1">
    <citation type="submission" date="2018-04" db="EMBL/GenBank/DDBJ databases">
        <title>Draft Genome Sequences of Chryseobacterium lactis NCTC11390T isolated from milk, Chryseobacterium oncorhynchi 701B-08T from rainbow trout, and Chryseobacterium viscerum 687B-08T from diseased fish.</title>
        <authorList>
            <person name="Jeong J.-J."/>
            <person name="Lee Y.J."/>
            <person name="Pathiraja D."/>
            <person name="Park B."/>
            <person name="Choi I.-G."/>
            <person name="Kim K.D."/>
        </authorList>
    </citation>
    <scope>NUCLEOTIDE SEQUENCE [LARGE SCALE GENOMIC DNA]</scope>
    <source>
        <strain evidence="1">701B-08</strain>
    </source>
</reference>
<proteinExistence type="predicted"/>
<dbReference type="RefSeq" id="WP_109618164.1">
    <property type="nucleotide sequence ID" value="NZ_PPEI02000001.1"/>
</dbReference>
<dbReference type="InterPro" id="IPR024997">
    <property type="entry name" value="DUF3892"/>
</dbReference>
<keyword evidence="2" id="KW-1185">Reference proteome</keyword>
<evidence type="ECO:0000313" key="1">
    <source>
        <dbReference type="EMBL" id="PWN67638.1"/>
    </source>
</evidence>
<dbReference type="Proteomes" id="UP000236182">
    <property type="component" value="Unassembled WGS sequence"/>
</dbReference>
<dbReference type="AlphaFoldDB" id="A0A316X8J1"/>
<gene>
    <name evidence="1" type="ORF">C1638_003335</name>
</gene>
<accession>A0A316X8J1</accession>
<protein>
    <recommendedName>
        <fullName evidence="3">DUF3892 domain-containing protein</fullName>
    </recommendedName>
</protein>
<name>A0A316X8J1_9FLAO</name>
<sequence length="109" mass="12350">MAEFRISGIWLDSGGVITHYAIHTRKKNSKGDGYIIGLAEKYTKQAAVDLLLKQGNIAKTYLWNYSKRIWEAGAEVQVTSGKPLFLKSNPDSTERDNLLHLINYGYIFK</sequence>
<evidence type="ECO:0000313" key="2">
    <source>
        <dbReference type="Proteomes" id="UP000236182"/>
    </source>
</evidence>
<evidence type="ECO:0008006" key="3">
    <source>
        <dbReference type="Google" id="ProtNLM"/>
    </source>
</evidence>
<comment type="caution">
    <text evidence="1">The sequence shown here is derived from an EMBL/GenBank/DDBJ whole genome shotgun (WGS) entry which is preliminary data.</text>
</comment>
<dbReference type="Pfam" id="PF13031">
    <property type="entry name" value="DUF3892"/>
    <property type="match status" value="1"/>
</dbReference>